<organism evidence="1 2">
    <name type="scientific">Sulfuracidifex tepidarius</name>
    <dbReference type="NCBI Taxonomy" id="1294262"/>
    <lineage>
        <taxon>Archaea</taxon>
        <taxon>Thermoproteota</taxon>
        <taxon>Thermoprotei</taxon>
        <taxon>Sulfolobales</taxon>
        <taxon>Sulfolobaceae</taxon>
        <taxon>Sulfuracidifex</taxon>
    </lineage>
</organism>
<name>A0A510E6G0_9CREN</name>
<proteinExistence type="predicted"/>
<dbReference type="Proteomes" id="UP000325030">
    <property type="component" value="Chromosome"/>
</dbReference>
<reference evidence="2" key="1">
    <citation type="submission" date="2018-09" db="EMBL/GenBank/DDBJ databases">
        <title>Complete Genome Sequencing of Sulfolobus sp. JCM 16834.</title>
        <authorList>
            <person name="Kato S."/>
            <person name="Itoh T."/>
            <person name="Ohkuma M."/>
        </authorList>
    </citation>
    <scope>NUCLEOTIDE SEQUENCE [LARGE SCALE GENOMIC DNA]</scope>
    <source>
        <strain evidence="2">IC-007</strain>
    </source>
</reference>
<evidence type="ECO:0000313" key="2">
    <source>
        <dbReference type="Proteomes" id="UP000325030"/>
    </source>
</evidence>
<dbReference type="EMBL" id="AP018930">
    <property type="protein sequence ID" value="BBG27618.1"/>
    <property type="molecule type" value="Genomic_DNA"/>
</dbReference>
<accession>A0A510E6G0</accession>
<protein>
    <submittedName>
        <fullName evidence="1">Uncharacterized protein</fullName>
    </submittedName>
</protein>
<dbReference type="AlphaFoldDB" id="A0A510E6G0"/>
<sequence length="68" mass="7721">MIFKFLENIKNDTELYNYLKTVEAPPDKYIYDGTPPERVENIIFGLKEISGSGATRLKAIVTTLLTLI</sequence>
<gene>
    <name evidence="1" type="ORF">IC007_2172</name>
</gene>
<evidence type="ECO:0000313" key="1">
    <source>
        <dbReference type="EMBL" id="BBG27618.1"/>
    </source>
</evidence>